<dbReference type="InterPro" id="IPR015655">
    <property type="entry name" value="PP2C"/>
</dbReference>
<dbReference type="PROSITE" id="PS51746">
    <property type="entry name" value="PPM_2"/>
    <property type="match status" value="1"/>
</dbReference>
<evidence type="ECO:0000256" key="1">
    <source>
        <dbReference type="SAM" id="MobiDB-lite"/>
    </source>
</evidence>
<dbReference type="Proteomes" id="UP001140513">
    <property type="component" value="Unassembled WGS sequence"/>
</dbReference>
<dbReference type="InterPro" id="IPR036457">
    <property type="entry name" value="PPM-type-like_dom_sf"/>
</dbReference>
<dbReference type="AlphaFoldDB" id="A0A9W8XT25"/>
<gene>
    <name evidence="3" type="primary">PTC5</name>
    <name evidence="3" type="ORF">N0V89_002204</name>
</gene>
<dbReference type="Gene3D" id="3.60.40.10">
    <property type="entry name" value="PPM-type phosphatase domain"/>
    <property type="match status" value="1"/>
</dbReference>
<dbReference type="SUPFAM" id="SSF81606">
    <property type="entry name" value="PP2C-like"/>
    <property type="match status" value="1"/>
</dbReference>
<dbReference type="EC" id="3.1.3.43" evidence="3"/>
<dbReference type="SMART" id="SM00332">
    <property type="entry name" value="PP2Cc"/>
    <property type="match status" value="1"/>
</dbReference>
<protein>
    <submittedName>
        <fullName evidence="3">[Pyruvate dehydrogenase [acetyl-transferring]]-phosphatase 1, mitochondrial</fullName>
        <ecNumber evidence="3">3.1.3.43</ecNumber>
    </submittedName>
</protein>
<dbReference type="Pfam" id="PF00481">
    <property type="entry name" value="PP2C"/>
    <property type="match status" value="1"/>
</dbReference>
<dbReference type="GO" id="GO:0005739">
    <property type="term" value="C:mitochondrion"/>
    <property type="evidence" value="ECO:0007669"/>
    <property type="project" value="TreeGrafter"/>
</dbReference>
<feature type="domain" description="PPM-type phosphatase" evidence="2">
    <location>
        <begin position="139"/>
        <end position="514"/>
    </location>
</feature>
<organism evidence="3 4">
    <name type="scientific">Didymosphaeria variabile</name>
    <dbReference type="NCBI Taxonomy" id="1932322"/>
    <lineage>
        <taxon>Eukaryota</taxon>
        <taxon>Fungi</taxon>
        <taxon>Dikarya</taxon>
        <taxon>Ascomycota</taxon>
        <taxon>Pezizomycotina</taxon>
        <taxon>Dothideomycetes</taxon>
        <taxon>Pleosporomycetidae</taxon>
        <taxon>Pleosporales</taxon>
        <taxon>Massarineae</taxon>
        <taxon>Didymosphaeriaceae</taxon>
        <taxon>Didymosphaeria</taxon>
    </lineage>
</organism>
<sequence>MQLRGTVGALVAAGVASSAYYWYRGHQPPGVSTTADQIRSITSDVAAETTRRALVVDQVGSLYTGTISGDAPLSKDTDDLGRKVIEMLTPEQATAKLRKTEESWIVGRGQGVVRYDVVQIPSNDPIEDDHAEKIIEVPQNLAATDSGASSTDWMFWGVFDGHSGWVTSAKLRQTLISFVARELNTTYKSAIQDPANHFPTPEAIDKAIKTGFVRLDDEIVHESVKKLQKAQSKVAAAELLAPALSGSCALLSFYDSRSKLLRVACTGDSRAVLGRRGPNGKWTATPLSEDQTGGTVSEAERLRAEHPGEPNVVRNGRILGGLEPSRAFGDASYKWSLQTTQELKKSYFARSPSPLLKTPPYVTAEPIITTTKVEPDKGDFVVMATDGLWEMLTNEEVVGLVGQWLDAQGGANGSQNAQTQSWLKSWMGGQKTLPVEDKNSSKQEGQRAPIRQQQWGTKTSLNERFVVEDKNAATHLVRNALGGKDQDQLSALLTLPSPFSRRYRDDLTVEVIFFGDSPANGNVTLNKEASAPEPEVKAKL</sequence>
<dbReference type="InterPro" id="IPR001932">
    <property type="entry name" value="PPM-type_phosphatase-like_dom"/>
</dbReference>
<accession>A0A9W8XT25</accession>
<dbReference type="EMBL" id="JAPEUX010000002">
    <property type="protein sequence ID" value="KAJ4357628.1"/>
    <property type="molecule type" value="Genomic_DNA"/>
</dbReference>
<dbReference type="CDD" id="cd00143">
    <property type="entry name" value="PP2Cc"/>
    <property type="match status" value="1"/>
</dbReference>
<name>A0A9W8XT25_9PLEO</name>
<dbReference type="RefSeq" id="XP_056074487.1">
    <property type="nucleotide sequence ID" value="XM_056211014.1"/>
</dbReference>
<comment type="caution">
    <text evidence="3">The sequence shown here is derived from an EMBL/GenBank/DDBJ whole genome shotgun (WGS) entry which is preliminary data.</text>
</comment>
<dbReference type="GeneID" id="80905734"/>
<feature type="region of interest" description="Disordered" evidence="1">
    <location>
        <begin position="433"/>
        <end position="452"/>
    </location>
</feature>
<evidence type="ECO:0000259" key="2">
    <source>
        <dbReference type="PROSITE" id="PS51746"/>
    </source>
</evidence>
<evidence type="ECO:0000313" key="3">
    <source>
        <dbReference type="EMBL" id="KAJ4357628.1"/>
    </source>
</evidence>
<dbReference type="PANTHER" id="PTHR13832:SF792">
    <property type="entry name" value="GM14286P"/>
    <property type="match status" value="1"/>
</dbReference>
<dbReference type="GO" id="GO:0004741">
    <property type="term" value="F:[pyruvate dehydrogenase (acetyl-transferring)]-phosphatase activity"/>
    <property type="evidence" value="ECO:0007669"/>
    <property type="project" value="UniProtKB-EC"/>
</dbReference>
<proteinExistence type="predicted"/>
<evidence type="ECO:0000313" key="4">
    <source>
        <dbReference type="Proteomes" id="UP001140513"/>
    </source>
</evidence>
<keyword evidence="4" id="KW-1185">Reference proteome</keyword>
<dbReference type="OrthoDB" id="420076at2759"/>
<keyword evidence="3" id="KW-0378">Hydrolase</keyword>
<reference evidence="3" key="1">
    <citation type="submission" date="2022-10" db="EMBL/GenBank/DDBJ databases">
        <title>Tapping the CABI collections for fungal endophytes: first genome assemblies for Collariella, Neodidymelliopsis, Ascochyta clinopodiicola, Didymella pomorum, Didymosphaeria variabile, Neocosmospora piperis and Neocucurbitaria cava.</title>
        <authorList>
            <person name="Hill R."/>
        </authorList>
    </citation>
    <scope>NUCLEOTIDE SEQUENCE</scope>
    <source>
        <strain evidence="3">IMI 356815</strain>
    </source>
</reference>
<feature type="compositionally biased region" description="Basic and acidic residues" evidence="1">
    <location>
        <begin position="434"/>
        <end position="445"/>
    </location>
</feature>
<dbReference type="PANTHER" id="PTHR13832">
    <property type="entry name" value="PROTEIN PHOSPHATASE 2C"/>
    <property type="match status" value="1"/>
</dbReference>